<dbReference type="SUPFAM" id="SSF46565">
    <property type="entry name" value="Chaperone J-domain"/>
    <property type="match status" value="1"/>
</dbReference>
<reference evidence="1 3" key="1">
    <citation type="submission" date="2024-02" db="EMBL/GenBank/DDBJ databases">
        <authorList>
            <person name="Chen Y."/>
            <person name="Shah S."/>
            <person name="Dougan E. K."/>
            <person name="Thang M."/>
            <person name="Chan C."/>
        </authorList>
    </citation>
    <scope>NUCLEOTIDE SEQUENCE [LARGE SCALE GENOMIC DNA]</scope>
</reference>
<gene>
    <name evidence="1" type="ORF">SCF082_LOCUS8417</name>
    <name evidence="2" type="ORF">SCF082_LOCUS8444</name>
</gene>
<evidence type="ECO:0000313" key="3">
    <source>
        <dbReference type="Proteomes" id="UP001642464"/>
    </source>
</evidence>
<dbReference type="InterPro" id="IPR036869">
    <property type="entry name" value="J_dom_sf"/>
</dbReference>
<dbReference type="Gene3D" id="1.10.287.110">
    <property type="entry name" value="DnaJ domain"/>
    <property type="match status" value="1"/>
</dbReference>
<comment type="caution">
    <text evidence="1">The sequence shown here is derived from an EMBL/GenBank/DDBJ whole genome shotgun (WGS) entry which is preliminary data.</text>
</comment>
<dbReference type="PROSITE" id="PS50076">
    <property type="entry name" value="DNAJ_2"/>
    <property type="match status" value="1"/>
</dbReference>
<dbReference type="InterPro" id="IPR001623">
    <property type="entry name" value="DnaJ_domain"/>
</dbReference>
<protein>
    <submittedName>
        <fullName evidence="1">Chloroplastic (AtDjA6) (Chaperone protein dnaJ A26) (AtDjA26)</fullName>
    </submittedName>
</protein>
<organism evidence="1 3">
    <name type="scientific">Durusdinium trenchii</name>
    <dbReference type="NCBI Taxonomy" id="1381693"/>
    <lineage>
        <taxon>Eukaryota</taxon>
        <taxon>Sar</taxon>
        <taxon>Alveolata</taxon>
        <taxon>Dinophyceae</taxon>
        <taxon>Suessiales</taxon>
        <taxon>Symbiodiniaceae</taxon>
        <taxon>Durusdinium</taxon>
    </lineage>
</organism>
<dbReference type="EMBL" id="CAXAMM010004825">
    <property type="protein sequence ID" value="CAK9005084.1"/>
    <property type="molecule type" value="Genomic_DNA"/>
</dbReference>
<dbReference type="EMBL" id="CAXAMM010004803">
    <property type="protein sequence ID" value="CAK9005024.1"/>
    <property type="molecule type" value="Genomic_DNA"/>
</dbReference>
<evidence type="ECO:0000313" key="2">
    <source>
        <dbReference type="EMBL" id="CAK9005084.1"/>
    </source>
</evidence>
<dbReference type="Pfam" id="PF00226">
    <property type="entry name" value="DnaJ"/>
    <property type="match status" value="1"/>
</dbReference>
<keyword evidence="3" id="KW-1185">Reference proteome</keyword>
<dbReference type="CDD" id="cd06257">
    <property type="entry name" value="DnaJ"/>
    <property type="match status" value="1"/>
</dbReference>
<evidence type="ECO:0000313" key="1">
    <source>
        <dbReference type="EMBL" id="CAK9005024.1"/>
    </source>
</evidence>
<sequence>MSSIEFFASLADVPRPPPAPLNEPGPGRPTRHPFHVPSGPALLVAVLVPLAAKARAHRQRHRLRATSSPTVAGTEIWSLLGLKGTATKAEIKQKFKKFVRNNHPDVKGDRSPAAIERWANITKAYRKIMKCNDDLFWVESWVARVQQIEFAKLQNADRIRRERIERRAARAGLSPEDYEAAEVQAAEAAKEAAEMEEESRNQFVLDVLPVALALVLAFLLISLIAILVNGPNSK</sequence>
<accession>A0ABP0ITE6</accession>
<name>A0ABP0ITE6_9DINO</name>
<dbReference type="Proteomes" id="UP001642464">
    <property type="component" value="Unassembled WGS sequence"/>
</dbReference>
<proteinExistence type="predicted"/>